<gene>
    <name evidence="1" type="ORF">BASA50_010222</name>
</gene>
<dbReference type="EMBL" id="JAFCIX010000471">
    <property type="protein sequence ID" value="KAH6589180.1"/>
    <property type="molecule type" value="Genomic_DNA"/>
</dbReference>
<organism evidence="1 2">
    <name type="scientific">Batrachochytrium salamandrivorans</name>
    <dbReference type="NCBI Taxonomy" id="1357716"/>
    <lineage>
        <taxon>Eukaryota</taxon>
        <taxon>Fungi</taxon>
        <taxon>Fungi incertae sedis</taxon>
        <taxon>Chytridiomycota</taxon>
        <taxon>Chytridiomycota incertae sedis</taxon>
        <taxon>Chytridiomycetes</taxon>
        <taxon>Rhizophydiales</taxon>
        <taxon>Rhizophydiales incertae sedis</taxon>
        <taxon>Batrachochytrium</taxon>
    </lineage>
</organism>
<evidence type="ECO:0000313" key="1">
    <source>
        <dbReference type="EMBL" id="KAH6589180.1"/>
    </source>
</evidence>
<protein>
    <recommendedName>
        <fullName evidence="3">RxLR effector protein</fullName>
    </recommendedName>
</protein>
<keyword evidence="2" id="KW-1185">Reference proteome</keyword>
<accession>A0ABQ8EZ42</accession>
<name>A0ABQ8EZ42_9FUNG</name>
<evidence type="ECO:0008006" key="3">
    <source>
        <dbReference type="Google" id="ProtNLM"/>
    </source>
</evidence>
<comment type="caution">
    <text evidence="1">The sequence shown here is derived from an EMBL/GenBank/DDBJ whole genome shotgun (WGS) entry which is preliminary data.</text>
</comment>
<proteinExistence type="predicted"/>
<dbReference type="Proteomes" id="UP001648503">
    <property type="component" value="Unassembled WGS sequence"/>
</dbReference>
<reference evidence="1 2" key="1">
    <citation type="submission" date="2021-02" db="EMBL/GenBank/DDBJ databases">
        <title>Variation within the Batrachochytrium salamandrivorans European outbreak.</title>
        <authorList>
            <person name="Kelly M."/>
            <person name="Pasmans F."/>
            <person name="Shea T.P."/>
            <person name="Munoz J.F."/>
            <person name="Carranza S."/>
            <person name="Cuomo C.A."/>
            <person name="Martel A."/>
        </authorList>
    </citation>
    <scope>NUCLEOTIDE SEQUENCE [LARGE SCALE GENOMIC DNA]</scope>
    <source>
        <strain evidence="1 2">AMFP18/2</strain>
    </source>
</reference>
<sequence length="116" mass="12605">MRISASAIYVVSVAASISATVASSLMDSDTSTLLLEPRSIQAAAVPGDSSDIFDMNLARRGWGRKKKKKKGGDDETTTMTMTMTTMAISQRVRVGVRVDGGDKESRNGYERIRNSW</sequence>
<evidence type="ECO:0000313" key="2">
    <source>
        <dbReference type="Proteomes" id="UP001648503"/>
    </source>
</evidence>